<sequence>MMDKNKKKSDWKCEPCGTVNDSNDNDTCMICGIPRSKTKMKIVTKKGKRSITYIRDKKK</sequence>
<dbReference type="Gene3D" id="4.10.1060.10">
    <property type="entry name" value="Zinc finger, RanBP2-type"/>
    <property type="match status" value="1"/>
</dbReference>
<gene>
    <name evidence="1" type="ORF">LCGC14_1866610</name>
</gene>
<accession>A0A0F9J4X9</accession>
<dbReference type="EMBL" id="LAZR01018976">
    <property type="protein sequence ID" value="KKL94242.1"/>
    <property type="molecule type" value="Genomic_DNA"/>
</dbReference>
<dbReference type="SUPFAM" id="SSF57802">
    <property type="entry name" value="Rubredoxin-like"/>
    <property type="match status" value="1"/>
</dbReference>
<name>A0A0F9J4X9_9ZZZZ</name>
<dbReference type="AlphaFoldDB" id="A0A0F9J4X9"/>
<protein>
    <recommendedName>
        <fullName evidence="2">RanBP2-type domain-containing protein</fullName>
    </recommendedName>
</protein>
<organism evidence="1">
    <name type="scientific">marine sediment metagenome</name>
    <dbReference type="NCBI Taxonomy" id="412755"/>
    <lineage>
        <taxon>unclassified sequences</taxon>
        <taxon>metagenomes</taxon>
        <taxon>ecological metagenomes</taxon>
    </lineage>
</organism>
<reference evidence="1" key="1">
    <citation type="journal article" date="2015" name="Nature">
        <title>Complex archaea that bridge the gap between prokaryotes and eukaryotes.</title>
        <authorList>
            <person name="Spang A."/>
            <person name="Saw J.H."/>
            <person name="Jorgensen S.L."/>
            <person name="Zaremba-Niedzwiedzka K."/>
            <person name="Martijn J."/>
            <person name="Lind A.E."/>
            <person name="van Eijk R."/>
            <person name="Schleper C."/>
            <person name="Guy L."/>
            <person name="Ettema T.J."/>
        </authorList>
    </citation>
    <scope>NUCLEOTIDE SEQUENCE</scope>
</reference>
<evidence type="ECO:0008006" key="2">
    <source>
        <dbReference type="Google" id="ProtNLM"/>
    </source>
</evidence>
<evidence type="ECO:0000313" key="1">
    <source>
        <dbReference type="EMBL" id="KKL94242.1"/>
    </source>
</evidence>
<proteinExistence type="predicted"/>
<comment type="caution">
    <text evidence="1">The sequence shown here is derived from an EMBL/GenBank/DDBJ whole genome shotgun (WGS) entry which is preliminary data.</text>
</comment>